<dbReference type="RefSeq" id="WP_050738472.1">
    <property type="nucleotide sequence ID" value="NZ_LGYO01000003.1"/>
</dbReference>
<evidence type="ECO:0000313" key="3">
    <source>
        <dbReference type="Proteomes" id="UP000036873"/>
    </source>
</evidence>
<dbReference type="OrthoDB" id="9801832at2"/>
<accession>A0A0L6U588</accession>
<sequence length="72" mass="7936">MKDLILQVNGIMCEKCVKKVKDALLNKDGIKEVGVSDDYKTVTVLADENKINALQIGSIIEKIEGKSFKLAK</sequence>
<evidence type="ECO:0000259" key="1">
    <source>
        <dbReference type="PROSITE" id="PS50846"/>
    </source>
</evidence>
<dbReference type="STRING" id="52689.AKG39_00870"/>
<dbReference type="PROSITE" id="PS50846">
    <property type="entry name" value="HMA_2"/>
    <property type="match status" value="1"/>
</dbReference>
<name>A0A0L6U588_9FIRM</name>
<dbReference type="Proteomes" id="UP000036873">
    <property type="component" value="Unassembled WGS sequence"/>
</dbReference>
<gene>
    <name evidence="2" type="ORF">AKG39_00870</name>
</gene>
<dbReference type="AlphaFoldDB" id="A0A0L6U588"/>
<proteinExistence type="predicted"/>
<evidence type="ECO:0000313" key="2">
    <source>
        <dbReference type="EMBL" id="KNZ43487.1"/>
    </source>
</evidence>
<organism evidence="2 3">
    <name type="scientific">Acetobacterium bakii</name>
    <dbReference type="NCBI Taxonomy" id="52689"/>
    <lineage>
        <taxon>Bacteria</taxon>
        <taxon>Bacillati</taxon>
        <taxon>Bacillota</taxon>
        <taxon>Clostridia</taxon>
        <taxon>Eubacteriales</taxon>
        <taxon>Eubacteriaceae</taxon>
        <taxon>Acetobacterium</taxon>
    </lineage>
</organism>
<protein>
    <recommendedName>
        <fullName evidence="1">HMA domain-containing protein</fullName>
    </recommendedName>
</protein>
<dbReference type="InterPro" id="IPR036163">
    <property type="entry name" value="HMA_dom_sf"/>
</dbReference>
<dbReference type="EMBL" id="LGYO01000003">
    <property type="protein sequence ID" value="KNZ43487.1"/>
    <property type="molecule type" value="Genomic_DNA"/>
</dbReference>
<dbReference type="GO" id="GO:0046872">
    <property type="term" value="F:metal ion binding"/>
    <property type="evidence" value="ECO:0007669"/>
    <property type="project" value="InterPro"/>
</dbReference>
<keyword evidence="3" id="KW-1185">Reference proteome</keyword>
<dbReference type="SUPFAM" id="SSF55008">
    <property type="entry name" value="HMA, heavy metal-associated domain"/>
    <property type="match status" value="1"/>
</dbReference>
<feature type="domain" description="HMA" evidence="1">
    <location>
        <begin position="2"/>
        <end position="71"/>
    </location>
</feature>
<comment type="caution">
    <text evidence="2">The sequence shown here is derived from an EMBL/GenBank/DDBJ whole genome shotgun (WGS) entry which is preliminary data.</text>
</comment>
<dbReference type="InterPro" id="IPR006121">
    <property type="entry name" value="HMA_dom"/>
</dbReference>
<dbReference type="Pfam" id="PF00403">
    <property type="entry name" value="HMA"/>
    <property type="match status" value="1"/>
</dbReference>
<dbReference type="CDD" id="cd00371">
    <property type="entry name" value="HMA"/>
    <property type="match status" value="1"/>
</dbReference>
<dbReference type="Gene3D" id="3.30.70.100">
    <property type="match status" value="1"/>
</dbReference>
<reference evidence="3" key="1">
    <citation type="submission" date="2015-07" db="EMBL/GenBank/DDBJ databases">
        <title>Draft genome sequence of Acetobacterium bakii DSM 8293, a potential psychrophilic chemical producer through syngas fermentation.</title>
        <authorList>
            <person name="Song Y."/>
            <person name="Hwang S."/>
            <person name="Cho B.-K."/>
        </authorList>
    </citation>
    <scope>NUCLEOTIDE SEQUENCE [LARGE SCALE GENOMIC DNA]</scope>
    <source>
        <strain evidence="3">DSM 8239</strain>
    </source>
</reference>